<evidence type="ECO:0000256" key="3">
    <source>
        <dbReference type="ARBA" id="ARBA00004922"/>
    </source>
</evidence>
<accession>A0A8H6C5U5</accession>
<dbReference type="Proteomes" id="UP000536275">
    <property type="component" value="Unassembled WGS sequence"/>
</dbReference>
<evidence type="ECO:0000256" key="4">
    <source>
        <dbReference type="ARBA" id="ARBA00005432"/>
    </source>
</evidence>
<comment type="caution">
    <text evidence="15">The sequence shown here is derived from an EMBL/GenBank/DDBJ whole genome shotgun (WGS) entry which is preliminary data.</text>
</comment>
<evidence type="ECO:0000313" key="15">
    <source>
        <dbReference type="EMBL" id="KAF6072227.1"/>
    </source>
</evidence>
<comment type="subcellular location">
    <subcellularLocation>
        <location evidence="2">Endoplasmic reticulum membrane</location>
    </subcellularLocation>
</comment>
<name>A0A8H6C5U5_CANAX</name>
<proteinExistence type="inferred from homology"/>
<dbReference type="EC" id="2.5.1.87" evidence="5"/>
<comment type="pathway">
    <text evidence="3">Protein modification; protein glycosylation.</text>
</comment>
<gene>
    <name evidence="15" type="ORF">FOB64_000278</name>
</gene>
<evidence type="ECO:0000256" key="2">
    <source>
        <dbReference type="ARBA" id="ARBA00004586"/>
    </source>
</evidence>
<evidence type="ECO:0000256" key="10">
    <source>
        <dbReference type="ARBA" id="ARBA00022989"/>
    </source>
</evidence>
<dbReference type="InterPro" id="IPR036424">
    <property type="entry name" value="UPP_synth-like_sf"/>
</dbReference>
<dbReference type="SUPFAM" id="SSF64005">
    <property type="entry name" value="Undecaprenyl diphosphate synthase"/>
    <property type="match status" value="1"/>
</dbReference>
<comment type="catalytic activity">
    <reaction evidence="12">
        <text>n isopentenyl diphosphate + (2E,6E)-farnesyl diphosphate = a di-trans,poly-cis-polyprenyl diphosphate + n diphosphate</text>
        <dbReference type="Rhea" id="RHEA:53008"/>
        <dbReference type="Rhea" id="RHEA-COMP:19494"/>
        <dbReference type="ChEBI" id="CHEBI:33019"/>
        <dbReference type="ChEBI" id="CHEBI:128769"/>
        <dbReference type="ChEBI" id="CHEBI:136960"/>
        <dbReference type="ChEBI" id="CHEBI:175763"/>
        <dbReference type="EC" id="2.5.1.87"/>
    </reaction>
</comment>
<evidence type="ECO:0000256" key="8">
    <source>
        <dbReference type="ARBA" id="ARBA00022824"/>
    </source>
</evidence>
<reference evidence="15 16" key="1">
    <citation type="submission" date="2020-03" db="EMBL/GenBank/DDBJ databases">
        <title>FDA dAtabase for Regulatory Grade micrObial Sequences (FDA-ARGOS): Supporting development and validation of Infectious Disease Dx tests.</title>
        <authorList>
            <person name="Campos J."/>
            <person name="Goldberg B."/>
            <person name="Tallon L."/>
            <person name="Sadzewicz L."/>
            <person name="Vavikolanu K."/>
            <person name="Mehta A."/>
            <person name="Aluvathingal J."/>
            <person name="Nadendla S."/>
            <person name="Nandy P."/>
            <person name="Geyer C."/>
            <person name="Yan Y."/>
            <person name="Sichtig H."/>
        </authorList>
    </citation>
    <scope>NUCLEOTIDE SEQUENCE [LARGE SCALE GENOMIC DNA]</scope>
    <source>
        <strain evidence="15 16">FDAARGOS_656</strain>
    </source>
</reference>
<keyword evidence="9" id="KW-0460">Magnesium</keyword>
<sequence>MNVTSPKISENVRLRNNGNTQLKNITCDMNNNDNESNEDSETKAPPNSYRIYNIFSIILALFRSLIKTTSKTTNSVFQMSMFYINHFILLSLFFMIAIYKNFQYLYRRVYLKYLAVTYYPSKSPQVIREDINKLEKIPKIVSCILDLQDDEDENGGKDGLINSISELTAWSMSAGLTKLIIYEFTGYITKTLVLYFGTEAIPTFSIRIPHKNLIIYSDNHIDGNAADLEIDLISRIDGKPTLVELTKTMSELAVNRELSIRDITIDLIDEELHELVGPEPDLLISFAPSLNLEDIHHGILD</sequence>
<evidence type="ECO:0000256" key="11">
    <source>
        <dbReference type="ARBA" id="ARBA00023136"/>
    </source>
</evidence>
<protein>
    <recommendedName>
        <fullName evidence="5">ditrans,polycis-polyprenyl diphosphate synthase [(2E,6E)-farnesyldiphosphate specific]</fullName>
        <ecNumber evidence="5">2.5.1.87</ecNumber>
    </recommendedName>
</protein>
<keyword evidence="6" id="KW-0808">Transferase</keyword>
<organism evidence="15 16">
    <name type="scientific">Candida albicans</name>
    <name type="common">Yeast</name>
    <dbReference type="NCBI Taxonomy" id="5476"/>
    <lineage>
        <taxon>Eukaryota</taxon>
        <taxon>Fungi</taxon>
        <taxon>Dikarya</taxon>
        <taxon>Ascomycota</taxon>
        <taxon>Saccharomycotina</taxon>
        <taxon>Pichiomycetes</taxon>
        <taxon>Debaryomycetaceae</taxon>
        <taxon>Candida/Lodderomyces clade</taxon>
        <taxon>Candida</taxon>
    </lineage>
</organism>
<feature type="region of interest" description="Disordered" evidence="13">
    <location>
        <begin position="22"/>
        <end position="44"/>
    </location>
</feature>
<dbReference type="InterPro" id="IPR038887">
    <property type="entry name" value="Nus1/NgBR"/>
</dbReference>
<keyword evidence="11 14" id="KW-0472">Membrane</keyword>
<dbReference type="PANTHER" id="PTHR21528:SF0">
    <property type="entry name" value="DEHYDRODOLICHYL DIPHOSPHATE SYNTHASE COMPLEX SUBUNIT NUS1"/>
    <property type="match status" value="1"/>
</dbReference>
<evidence type="ECO:0000256" key="12">
    <source>
        <dbReference type="ARBA" id="ARBA00047353"/>
    </source>
</evidence>
<dbReference type="GO" id="GO:0045547">
    <property type="term" value="F:ditrans,polycis-polyprenyl diphosphate synthase [(2E,6E)-farnesyl diphosphate specific] activity"/>
    <property type="evidence" value="ECO:0007669"/>
    <property type="project" value="UniProtKB-EC"/>
</dbReference>
<comment type="cofactor">
    <cofactor evidence="1">
        <name>Mg(2+)</name>
        <dbReference type="ChEBI" id="CHEBI:18420"/>
    </cofactor>
</comment>
<evidence type="ECO:0000256" key="6">
    <source>
        <dbReference type="ARBA" id="ARBA00022679"/>
    </source>
</evidence>
<dbReference type="GO" id="GO:1904423">
    <property type="term" value="C:dehydrodolichyl diphosphate synthase complex"/>
    <property type="evidence" value="ECO:0007669"/>
    <property type="project" value="InterPro"/>
</dbReference>
<evidence type="ECO:0000313" key="16">
    <source>
        <dbReference type="Proteomes" id="UP000536275"/>
    </source>
</evidence>
<dbReference type="GO" id="GO:0005789">
    <property type="term" value="C:endoplasmic reticulum membrane"/>
    <property type="evidence" value="ECO:0007669"/>
    <property type="project" value="UniProtKB-SubCell"/>
</dbReference>
<evidence type="ECO:0000256" key="1">
    <source>
        <dbReference type="ARBA" id="ARBA00001946"/>
    </source>
</evidence>
<evidence type="ECO:0000256" key="13">
    <source>
        <dbReference type="SAM" id="MobiDB-lite"/>
    </source>
</evidence>
<dbReference type="PANTHER" id="PTHR21528">
    <property type="entry name" value="DEHYDRODOLICHYL DIPHOSPHATE SYNTHASE COMPLEX SUBUNIT NUS1"/>
    <property type="match status" value="1"/>
</dbReference>
<evidence type="ECO:0000256" key="5">
    <source>
        <dbReference type="ARBA" id="ARBA00012596"/>
    </source>
</evidence>
<feature type="transmembrane region" description="Helical" evidence="14">
    <location>
        <begin position="81"/>
        <end position="99"/>
    </location>
</feature>
<evidence type="ECO:0000256" key="9">
    <source>
        <dbReference type="ARBA" id="ARBA00022842"/>
    </source>
</evidence>
<keyword evidence="7 14" id="KW-0812">Transmembrane</keyword>
<dbReference type="EMBL" id="JABWAD010000007">
    <property type="protein sequence ID" value="KAF6072227.1"/>
    <property type="molecule type" value="Genomic_DNA"/>
</dbReference>
<feature type="transmembrane region" description="Helical" evidence="14">
    <location>
        <begin position="49"/>
        <end position="66"/>
    </location>
</feature>
<comment type="similarity">
    <text evidence="4">Belongs to the UPP synthase family.</text>
</comment>
<keyword evidence="8" id="KW-0256">Endoplasmic reticulum</keyword>
<dbReference type="AlphaFoldDB" id="A0A8H6C5U5"/>
<evidence type="ECO:0000256" key="14">
    <source>
        <dbReference type="SAM" id="Phobius"/>
    </source>
</evidence>
<keyword evidence="10 14" id="KW-1133">Transmembrane helix</keyword>
<evidence type="ECO:0000256" key="7">
    <source>
        <dbReference type="ARBA" id="ARBA00022692"/>
    </source>
</evidence>
<dbReference type="UniPathway" id="UPA00378"/>